<keyword evidence="2" id="KW-0812">Transmembrane</keyword>
<dbReference type="KEGG" id="samy:DB32_004383"/>
<sequence>MIACAAALPARASAADAIVLSIGGDAPDATAREARDAVIAALSGDGVVVVPEAEIALRVPPARLRAMTSLADARALAFELEARTIVGVAVWMRAEGDAQVADSVVVSALAGSRSYSATRSIGEPGLAAAATEATRDVRQQQTRAVLIEGAGIDGASRAEPETSTSPTATTDVDVAAGRAGGDVQGDTTPGFDFIGPTMLAAFGAAGIGLGVYALLDGTCENRAPSGTCLRGEDPNVPVGVTLTVAGILALGGGVVWFVTGAFVTDTARIDVVLGPGNVGLRGQF</sequence>
<keyword evidence="2" id="KW-1133">Transmembrane helix</keyword>
<feature type="transmembrane region" description="Helical" evidence="2">
    <location>
        <begin position="236"/>
        <end position="258"/>
    </location>
</feature>
<dbReference type="Proteomes" id="UP000034883">
    <property type="component" value="Chromosome"/>
</dbReference>
<feature type="region of interest" description="Disordered" evidence="1">
    <location>
        <begin position="149"/>
        <end position="183"/>
    </location>
</feature>
<evidence type="ECO:0000256" key="1">
    <source>
        <dbReference type="SAM" id="MobiDB-lite"/>
    </source>
</evidence>
<dbReference type="AlphaFoldDB" id="A0A0F6SFN1"/>
<evidence type="ECO:0000313" key="4">
    <source>
        <dbReference type="Proteomes" id="UP000034883"/>
    </source>
</evidence>
<name>A0A0F6SFN1_9BACT</name>
<reference evidence="3 4" key="1">
    <citation type="submission" date="2015-03" db="EMBL/GenBank/DDBJ databases">
        <title>Genome assembly of Sandaracinus amylolyticus DSM 53668.</title>
        <authorList>
            <person name="Sharma G."/>
            <person name="Subramanian S."/>
        </authorList>
    </citation>
    <scope>NUCLEOTIDE SEQUENCE [LARGE SCALE GENOMIC DNA]</scope>
    <source>
        <strain evidence="3 4">DSM 53668</strain>
    </source>
</reference>
<evidence type="ECO:0000313" key="3">
    <source>
        <dbReference type="EMBL" id="AKF07234.1"/>
    </source>
</evidence>
<organism evidence="3 4">
    <name type="scientific">Sandaracinus amylolyticus</name>
    <dbReference type="NCBI Taxonomy" id="927083"/>
    <lineage>
        <taxon>Bacteria</taxon>
        <taxon>Pseudomonadati</taxon>
        <taxon>Myxococcota</taxon>
        <taxon>Polyangia</taxon>
        <taxon>Polyangiales</taxon>
        <taxon>Sandaracinaceae</taxon>
        <taxon>Sandaracinus</taxon>
    </lineage>
</organism>
<proteinExistence type="predicted"/>
<accession>A0A0F6SFN1</accession>
<feature type="compositionally biased region" description="Low complexity" evidence="1">
    <location>
        <begin position="161"/>
        <end position="176"/>
    </location>
</feature>
<gene>
    <name evidence="3" type="ORF">DB32_004383</name>
</gene>
<keyword evidence="2" id="KW-0472">Membrane</keyword>
<protein>
    <submittedName>
        <fullName evidence="3">Uncharacterized protein</fullName>
    </submittedName>
</protein>
<dbReference type="EMBL" id="CP011125">
    <property type="protein sequence ID" value="AKF07234.1"/>
    <property type="molecule type" value="Genomic_DNA"/>
</dbReference>
<keyword evidence="4" id="KW-1185">Reference proteome</keyword>
<feature type="transmembrane region" description="Helical" evidence="2">
    <location>
        <begin position="193"/>
        <end position="215"/>
    </location>
</feature>
<dbReference type="STRING" id="927083.DB32_004383"/>
<evidence type="ECO:0000256" key="2">
    <source>
        <dbReference type="SAM" id="Phobius"/>
    </source>
</evidence>